<dbReference type="SUPFAM" id="SSF50974">
    <property type="entry name" value="Nitrous oxide reductase, N-terminal domain"/>
    <property type="match status" value="1"/>
</dbReference>
<dbReference type="InterPro" id="IPR051200">
    <property type="entry name" value="Host-pathogen_enzymatic-act"/>
</dbReference>
<dbReference type="KEGG" id="tsa:AciPR4_0309"/>
<dbReference type="InterPro" id="IPR011964">
    <property type="entry name" value="YVTN_b-propeller_repeat"/>
</dbReference>
<proteinExistence type="predicted"/>
<dbReference type="EMBL" id="CP002467">
    <property type="protein sequence ID" value="ADV81146.1"/>
    <property type="molecule type" value="Genomic_DNA"/>
</dbReference>
<dbReference type="eggNOG" id="COG3391">
    <property type="taxonomic scope" value="Bacteria"/>
</dbReference>
<dbReference type="STRING" id="401053.AciPR4_0309"/>
<dbReference type="InterPro" id="IPR011045">
    <property type="entry name" value="N2O_reductase_N"/>
</dbReference>
<evidence type="ECO:0000313" key="2">
    <source>
        <dbReference type="Proteomes" id="UP000006844"/>
    </source>
</evidence>
<dbReference type="HOGENOM" id="CLU_009318_0_0_0"/>
<dbReference type="Gene3D" id="2.130.10.10">
    <property type="entry name" value="YVTN repeat-like/Quinoprotein amine dehydrogenase"/>
    <property type="match status" value="2"/>
</dbReference>
<keyword evidence="2" id="KW-1185">Reference proteome</keyword>
<protein>
    <submittedName>
        <fullName evidence="1">40-residue YVTN family beta-propeller repeat protein</fullName>
    </submittedName>
</protein>
<accession>E8V1F1</accession>
<dbReference type="NCBIfam" id="TIGR02276">
    <property type="entry name" value="beta_rpt_yvtn"/>
    <property type="match status" value="3"/>
</dbReference>
<gene>
    <name evidence="1" type="ordered locus">AciPR4_0309</name>
</gene>
<sequence length="332" mass="34850">MQSGTLLADHGIAFNRATGKVYAVDQEHGAVMVIDGRTGVAKRVTVGTHPVCVAVNAATGRVYVANGGNGNVSVLDGATDQVVATVKTDRRPYYVGVNEATNKAFVSNTFSSVMTIIDGATNTSRQLPVGSGDALIVDGKSDKIYLLGYEDPNLRVIDGTTGATTREPVGSVHAWAPAIDSERRVLYVTRSGTADILALGMDTHEHKVIKVGNIPSAVAVDAATHRVYVANYADDTVSVIDGGRVIATLKVGRSPQSIAVDAKRRRIYVANFHGDSVTVIDSANNRVLATKPAGRNPYAVVVDEAAGTVFVGNMTRPSSEGASVFTKVELGR</sequence>
<dbReference type="Proteomes" id="UP000006844">
    <property type="component" value="Chromosome"/>
</dbReference>
<reference evidence="1 2" key="1">
    <citation type="journal article" date="2012" name="Stand. Genomic Sci.">
        <title>Complete genome sequence of Terriglobus saanensis type strain SP1PR4(T), an Acidobacteria from tundra soil.</title>
        <authorList>
            <person name="Rawat S.R."/>
            <person name="Mannisto M.K."/>
            <person name="Starovoytov V."/>
            <person name="Goodwin L."/>
            <person name="Nolan M."/>
            <person name="Hauser L."/>
            <person name="Land M."/>
            <person name="Davenport K.W."/>
            <person name="Woyke T."/>
            <person name="Haggblom M.M."/>
        </authorList>
    </citation>
    <scope>NUCLEOTIDE SEQUENCE</scope>
    <source>
        <strain evidence="2">ATCC BAA-1853 / DSM 23119 / SP1PR4</strain>
    </source>
</reference>
<dbReference type="PANTHER" id="PTHR47197:SF3">
    <property type="entry name" value="DIHYDRO-HEME D1 DEHYDROGENASE"/>
    <property type="match status" value="1"/>
</dbReference>
<dbReference type="PANTHER" id="PTHR47197">
    <property type="entry name" value="PROTEIN NIRF"/>
    <property type="match status" value="1"/>
</dbReference>
<organism evidence="1 2">
    <name type="scientific">Terriglobus saanensis (strain ATCC BAA-1853 / DSM 23119 / SP1PR4)</name>
    <dbReference type="NCBI Taxonomy" id="401053"/>
    <lineage>
        <taxon>Bacteria</taxon>
        <taxon>Pseudomonadati</taxon>
        <taxon>Acidobacteriota</taxon>
        <taxon>Terriglobia</taxon>
        <taxon>Terriglobales</taxon>
        <taxon>Acidobacteriaceae</taxon>
        <taxon>Terriglobus</taxon>
    </lineage>
</organism>
<dbReference type="InterPro" id="IPR015943">
    <property type="entry name" value="WD40/YVTN_repeat-like_dom_sf"/>
</dbReference>
<evidence type="ECO:0000313" key="1">
    <source>
        <dbReference type="EMBL" id="ADV81146.1"/>
    </source>
</evidence>
<dbReference type="AlphaFoldDB" id="E8V1F1"/>
<name>E8V1F1_TERSS</name>